<protein>
    <submittedName>
        <fullName evidence="1">Uncharacterized protein</fullName>
    </submittedName>
</protein>
<organism evidence="1">
    <name type="scientific">Octopus bimaculoides</name>
    <name type="common">California two-spotted octopus</name>
    <dbReference type="NCBI Taxonomy" id="37653"/>
    <lineage>
        <taxon>Eukaryota</taxon>
        <taxon>Metazoa</taxon>
        <taxon>Spiralia</taxon>
        <taxon>Lophotrochozoa</taxon>
        <taxon>Mollusca</taxon>
        <taxon>Cephalopoda</taxon>
        <taxon>Coleoidea</taxon>
        <taxon>Octopodiformes</taxon>
        <taxon>Octopoda</taxon>
        <taxon>Incirrata</taxon>
        <taxon>Octopodidae</taxon>
        <taxon>Octopus</taxon>
    </lineage>
</organism>
<gene>
    <name evidence="1" type="ORF">OCBIM_22007729mg</name>
</gene>
<accession>A0A0L8HT65</accession>
<dbReference type="AlphaFoldDB" id="A0A0L8HT65"/>
<name>A0A0L8HT65_OCTBM</name>
<sequence length="83" mass="9102">MVCHAMFWMCGRLSVLQRMEPAAVGRMMKTAAVGKMMKAARQELRPVPGSHSDHRGSGTLLPGWLIMKPIKVVRERGVSGRAG</sequence>
<reference evidence="1" key="1">
    <citation type="submission" date="2015-07" db="EMBL/GenBank/DDBJ databases">
        <title>MeaNS - Measles Nucleotide Surveillance Program.</title>
        <authorList>
            <person name="Tran T."/>
            <person name="Druce J."/>
        </authorList>
    </citation>
    <scope>NUCLEOTIDE SEQUENCE</scope>
    <source>
        <strain evidence="1">UCB-OBI-ISO-001</strain>
        <tissue evidence="1">Gonad</tissue>
    </source>
</reference>
<proteinExistence type="predicted"/>
<dbReference type="EMBL" id="KQ417447">
    <property type="protein sequence ID" value="KOF91935.1"/>
    <property type="molecule type" value="Genomic_DNA"/>
</dbReference>
<evidence type="ECO:0000313" key="1">
    <source>
        <dbReference type="EMBL" id="KOF91935.1"/>
    </source>
</evidence>